<comment type="similarity">
    <text evidence="2">Belongs to the oxidase-dependent Fe transporter (OFeT) (TC 9.A.10.1) family.</text>
</comment>
<dbReference type="Proteomes" id="UP000272025">
    <property type="component" value="Unassembled WGS sequence"/>
</dbReference>
<name>A0A3N2PU24_SODAK</name>
<dbReference type="AlphaFoldDB" id="A0A3N2PU24"/>
<keyword evidence="3" id="KW-0813">Transport</keyword>
<feature type="compositionally biased region" description="Basic and acidic residues" evidence="7">
    <location>
        <begin position="339"/>
        <end position="349"/>
    </location>
</feature>
<keyword evidence="4 8" id="KW-0812">Transmembrane</keyword>
<feature type="transmembrane region" description="Helical" evidence="8">
    <location>
        <begin position="87"/>
        <end position="109"/>
    </location>
</feature>
<feature type="region of interest" description="Disordered" evidence="7">
    <location>
        <begin position="328"/>
        <end position="355"/>
    </location>
</feature>
<reference evidence="9 10" key="1">
    <citation type="journal article" date="2018" name="Mol. Ecol.">
        <title>The obligate alkalophilic soda-lake fungus Sodiomyces alkalinus has shifted to a protein diet.</title>
        <authorList>
            <person name="Grum-Grzhimaylo A.A."/>
            <person name="Falkoski D.L."/>
            <person name="van den Heuvel J."/>
            <person name="Valero-Jimenez C.A."/>
            <person name="Min B."/>
            <person name="Choi I.G."/>
            <person name="Lipzen A."/>
            <person name="Daum C.G."/>
            <person name="Aanen D.K."/>
            <person name="Tsang A."/>
            <person name="Henrissat B."/>
            <person name="Bilanenko E.N."/>
            <person name="de Vries R.P."/>
            <person name="van Kan J.A.L."/>
            <person name="Grigoriev I.V."/>
            <person name="Debets A.J.M."/>
        </authorList>
    </citation>
    <scope>NUCLEOTIDE SEQUENCE [LARGE SCALE GENOMIC DNA]</scope>
    <source>
        <strain evidence="9 10">F11</strain>
    </source>
</reference>
<dbReference type="GO" id="GO:0015093">
    <property type="term" value="F:ferrous iron transmembrane transporter activity"/>
    <property type="evidence" value="ECO:0007669"/>
    <property type="project" value="TreeGrafter"/>
</dbReference>
<feature type="transmembrane region" description="Helical" evidence="8">
    <location>
        <begin position="215"/>
        <end position="236"/>
    </location>
</feature>
<evidence type="ECO:0000313" key="10">
    <source>
        <dbReference type="Proteomes" id="UP000272025"/>
    </source>
</evidence>
<evidence type="ECO:0000313" key="9">
    <source>
        <dbReference type="EMBL" id="ROT37826.1"/>
    </source>
</evidence>
<keyword evidence="5 8" id="KW-1133">Transmembrane helix</keyword>
<dbReference type="InterPro" id="IPR004923">
    <property type="entry name" value="FTR1/Fip1/EfeU"/>
</dbReference>
<dbReference type="Pfam" id="PF03239">
    <property type="entry name" value="FTR1"/>
    <property type="match status" value="1"/>
</dbReference>
<evidence type="ECO:0000256" key="3">
    <source>
        <dbReference type="ARBA" id="ARBA00022496"/>
    </source>
</evidence>
<dbReference type="OrthoDB" id="4364at2759"/>
<dbReference type="PANTHER" id="PTHR31632:SF2">
    <property type="entry name" value="PLASMA MEMBRANE IRON PERMEASE"/>
    <property type="match status" value="1"/>
</dbReference>
<organism evidence="9 10">
    <name type="scientific">Sodiomyces alkalinus (strain CBS 110278 / VKM F-3762 / F11)</name>
    <name type="common">Alkaliphilic filamentous fungus</name>
    <dbReference type="NCBI Taxonomy" id="1314773"/>
    <lineage>
        <taxon>Eukaryota</taxon>
        <taxon>Fungi</taxon>
        <taxon>Dikarya</taxon>
        <taxon>Ascomycota</taxon>
        <taxon>Pezizomycotina</taxon>
        <taxon>Sordariomycetes</taxon>
        <taxon>Hypocreomycetidae</taxon>
        <taxon>Glomerellales</taxon>
        <taxon>Plectosphaerellaceae</taxon>
        <taxon>Sodiomyces</taxon>
    </lineage>
</organism>
<dbReference type="STRING" id="1314773.A0A3N2PU24"/>
<dbReference type="EMBL" id="ML119056">
    <property type="protein sequence ID" value="ROT37826.1"/>
    <property type="molecule type" value="Genomic_DNA"/>
</dbReference>
<feature type="transmembrane region" description="Helical" evidence="8">
    <location>
        <begin position="301"/>
        <end position="320"/>
    </location>
</feature>
<evidence type="ECO:0000256" key="8">
    <source>
        <dbReference type="SAM" id="Phobius"/>
    </source>
</evidence>
<keyword evidence="3" id="KW-0410">Iron transport</keyword>
<proteinExistence type="inferred from homology"/>
<sequence length="355" mass="37954">MEGLFSLPIFFISFREALETGIIVSVLLAIIKRTLSPQDVDASLHATMVRQVWLGTAIGILTCVLLGAAIIGGVYGLAAEQVSGAEALWEAVFSLVASLVITVMGAVLLRVGKLQDKWRAKLARAIKSSGSDAGPGRSGSLVDRVKFLGEKYALFILPFITVMREGFEGILFIAGAGFGLSALSIIVSALAGFVVGGFVGYLIYRGSNVAPIHYFLVFSTCLLYLVAAGLFSRGIWHLEANEWNQIVGGDAAELGSGPGSYDIRKSVWHVNCCNPYLDGGGFWGIFNAVLGWQNSATVGSVVSYNLYWVAVAAGFVFMGFKEKRAGRRRSDAPASQRTRSVEAGDHEPLLAHPAR</sequence>
<evidence type="ECO:0000256" key="5">
    <source>
        <dbReference type="ARBA" id="ARBA00022989"/>
    </source>
</evidence>
<accession>A0A3N2PU24</accession>
<feature type="transmembrane region" description="Helical" evidence="8">
    <location>
        <begin position="52"/>
        <end position="75"/>
    </location>
</feature>
<feature type="transmembrane region" description="Helical" evidence="8">
    <location>
        <begin position="152"/>
        <end position="174"/>
    </location>
</feature>
<evidence type="ECO:0000256" key="2">
    <source>
        <dbReference type="ARBA" id="ARBA00008333"/>
    </source>
</evidence>
<keyword evidence="6 8" id="KW-0472">Membrane</keyword>
<keyword evidence="3" id="KW-0408">Iron</keyword>
<dbReference type="PANTHER" id="PTHR31632">
    <property type="entry name" value="IRON TRANSPORTER FTH1"/>
    <property type="match status" value="1"/>
</dbReference>
<protein>
    <submittedName>
        <fullName evidence="9">Plasma membrane iron permease</fullName>
    </submittedName>
</protein>
<dbReference type="GO" id="GO:0033573">
    <property type="term" value="C:high-affinity iron permease complex"/>
    <property type="evidence" value="ECO:0007669"/>
    <property type="project" value="InterPro"/>
</dbReference>
<evidence type="ECO:0000256" key="1">
    <source>
        <dbReference type="ARBA" id="ARBA00004141"/>
    </source>
</evidence>
<feature type="transmembrane region" description="Helical" evidence="8">
    <location>
        <begin position="6"/>
        <end position="31"/>
    </location>
</feature>
<feature type="transmembrane region" description="Helical" evidence="8">
    <location>
        <begin position="180"/>
        <end position="203"/>
    </location>
</feature>
<dbReference type="GeneID" id="39581400"/>
<comment type="subcellular location">
    <subcellularLocation>
        <location evidence="1">Membrane</location>
        <topology evidence="1">Multi-pass membrane protein</topology>
    </subcellularLocation>
</comment>
<keyword evidence="3" id="KW-0406">Ion transport</keyword>
<evidence type="ECO:0000256" key="6">
    <source>
        <dbReference type="ARBA" id="ARBA00023136"/>
    </source>
</evidence>
<keyword evidence="10" id="KW-1185">Reference proteome</keyword>
<dbReference type="RefSeq" id="XP_028465632.1">
    <property type="nucleotide sequence ID" value="XM_028612922.1"/>
</dbReference>
<evidence type="ECO:0000256" key="7">
    <source>
        <dbReference type="SAM" id="MobiDB-lite"/>
    </source>
</evidence>
<gene>
    <name evidence="9" type="ORF">SODALDRAFT_340183</name>
</gene>
<evidence type="ECO:0000256" key="4">
    <source>
        <dbReference type="ARBA" id="ARBA00022692"/>
    </source>
</evidence>